<evidence type="ECO:0000313" key="4">
    <source>
        <dbReference type="Proteomes" id="UP000789375"/>
    </source>
</evidence>
<dbReference type="AlphaFoldDB" id="A0A9N9G8F9"/>
<feature type="region of interest" description="Disordered" evidence="1">
    <location>
        <begin position="1"/>
        <end position="39"/>
    </location>
</feature>
<dbReference type="InterPro" id="IPR041698">
    <property type="entry name" value="Methyltransf_25"/>
</dbReference>
<proteinExistence type="predicted"/>
<dbReference type="PANTHER" id="PTHR43591">
    <property type="entry name" value="METHYLTRANSFERASE"/>
    <property type="match status" value="1"/>
</dbReference>
<feature type="compositionally biased region" description="Low complexity" evidence="1">
    <location>
        <begin position="9"/>
        <end position="21"/>
    </location>
</feature>
<dbReference type="GO" id="GO:0008168">
    <property type="term" value="F:methyltransferase activity"/>
    <property type="evidence" value="ECO:0007669"/>
    <property type="project" value="TreeGrafter"/>
</dbReference>
<sequence>MGKSHSKRSPISSSPSYNNGSFITTKKQTSPSLISNNSRSHSLLNKRISSFSSFSMKSSPCPKNTPPSVSISTAPNTPATLRSVFIESSDYYNNGDLSNHDGQLSESPSSEYKYINGRRFHNVDSVKYSLPNDDAEMDRLKLQHYLFRYIFQGSFSSPVEEILKIGGTEVLDLGCGPGTWLFEMGDNFPKSNFTGVDLTNTLSGNDSFQFQNVKFVKGNVLDSLPFKDSTFDYVFIRYLSFGFTEQDWKYVINEIIRITKPGGWIEFMEPEFKLRNNGPISEYLNDAMIKDLDSRNICTNITTKLEQFLMDTKQANKVFHDEKPSNFGSCNGRFGELACNDFIMIMRTIEPRLLQIIETSNEEYDQLLQNIPDEMNQFRPFYICHRFWTQKLFPM</sequence>
<gene>
    <name evidence="3" type="ORF">FMOSSE_LOCUS8506</name>
</gene>
<organism evidence="3 4">
    <name type="scientific">Funneliformis mosseae</name>
    <name type="common">Endomycorrhizal fungus</name>
    <name type="synonym">Glomus mosseae</name>
    <dbReference type="NCBI Taxonomy" id="27381"/>
    <lineage>
        <taxon>Eukaryota</taxon>
        <taxon>Fungi</taxon>
        <taxon>Fungi incertae sedis</taxon>
        <taxon>Mucoromycota</taxon>
        <taxon>Glomeromycotina</taxon>
        <taxon>Glomeromycetes</taxon>
        <taxon>Glomerales</taxon>
        <taxon>Glomeraceae</taxon>
        <taxon>Funneliformis</taxon>
    </lineage>
</organism>
<dbReference type="CDD" id="cd02440">
    <property type="entry name" value="AdoMet_MTases"/>
    <property type="match status" value="1"/>
</dbReference>
<reference evidence="3" key="1">
    <citation type="submission" date="2021-06" db="EMBL/GenBank/DDBJ databases">
        <authorList>
            <person name="Kallberg Y."/>
            <person name="Tangrot J."/>
            <person name="Rosling A."/>
        </authorList>
    </citation>
    <scope>NUCLEOTIDE SEQUENCE</scope>
    <source>
        <strain evidence="3">87-6 pot B 2015</strain>
    </source>
</reference>
<evidence type="ECO:0000256" key="1">
    <source>
        <dbReference type="SAM" id="MobiDB-lite"/>
    </source>
</evidence>
<dbReference type="SUPFAM" id="SSF53335">
    <property type="entry name" value="S-adenosyl-L-methionine-dependent methyltransferases"/>
    <property type="match status" value="1"/>
</dbReference>
<dbReference type="EMBL" id="CAJVPP010002220">
    <property type="protein sequence ID" value="CAG8592305.1"/>
    <property type="molecule type" value="Genomic_DNA"/>
</dbReference>
<feature type="compositionally biased region" description="Polar residues" evidence="1">
    <location>
        <begin position="66"/>
        <end position="75"/>
    </location>
</feature>
<dbReference type="Proteomes" id="UP000789375">
    <property type="component" value="Unassembled WGS sequence"/>
</dbReference>
<feature type="region of interest" description="Disordered" evidence="1">
    <location>
        <begin position="54"/>
        <end position="75"/>
    </location>
</feature>
<evidence type="ECO:0000313" key="3">
    <source>
        <dbReference type="EMBL" id="CAG8592305.1"/>
    </source>
</evidence>
<dbReference type="PANTHER" id="PTHR43591:SF24">
    <property type="entry name" value="2-METHOXY-6-POLYPRENYL-1,4-BENZOQUINOL METHYLASE, MITOCHONDRIAL"/>
    <property type="match status" value="1"/>
</dbReference>
<dbReference type="Pfam" id="PF13649">
    <property type="entry name" value="Methyltransf_25"/>
    <property type="match status" value="1"/>
</dbReference>
<protein>
    <submittedName>
        <fullName evidence="3">6469_t:CDS:1</fullName>
    </submittedName>
</protein>
<feature type="domain" description="Methyltransferase" evidence="2">
    <location>
        <begin position="170"/>
        <end position="263"/>
    </location>
</feature>
<feature type="compositionally biased region" description="Polar residues" evidence="1">
    <location>
        <begin position="22"/>
        <end position="39"/>
    </location>
</feature>
<keyword evidence="4" id="KW-1185">Reference proteome</keyword>
<name>A0A9N9G8F9_FUNMO</name>
<accession>A0A9N9G8F9</accession>
<evidence type="ECO:0000259" key="2">
    <source>
        <dbReference type="Pfam" id="PF13649"/>
    </source>
</evidence>
<dbReference type="Gene3D" id="3.40.50.150">
    <property type="entry name" value="Vaccinia Virus protein VP39"/>
    <property type="match status" value="1"/>
</dbReference>
<comment type="caution">
    <text evidence="3">The sequence shown here is derived from an EMBL/GenBank/DDBJ whole genome shotgun (WGS) entry which is preliminary data.</text>
</comment>
<dbReference type="InterPro" id="IPR029063">
    <property type="entry name" value="SAM-dependent_MTases_sf"/>
</dbReference>